<dbReference type="Pfam" id="PF01852">
    <property type="entry name" value="START"/>
    <property type="match status" value="1"/>
</dbReference>
<dbReference type="InterPro" id="IPR002913">
    <property type="entry name" value="START_lipid-bd_dom"/>
</dbReference>
<dbReference type="GO" id="GO:0005737">
    <property type="term" value="C:cytoplasm"/>
    <property type="evidence" value="ECO:0007669"/>
    <property type="project" value="UniProtKB-ARBA"/>
</dbReference>
<dbReference type="PANTHER" id="PTHR19308">
    <property type="entry name" value="PHOSPHATIDYLCHOLINE TRANSFER PROTEIN"/>
    <property type="match status" value="1"/>
</dbReference>
<dbReference type="InterPro" id="IPR051213">
    <property type="entry name" value="START_lipid_transfer"/>
</dbReference>
<dbReference type="PANTHER" id="PTHR19308:SF14">
    <property type="entry name" value="START DOMAIN-CONTAINING PROTEIN"/>
    <property type="match status" value="1"/>
</dbReference>
<feature type="domain" description="START" evidence="2">
    <location>
        <begin position="517"/>
        <end position="685"/>
    </location>
</feature>
<feature type="region of interest" description="Disordered" evidence="1">
    <location>
        <begin position="326"/>
        <end position="445"/>
    </location>
</feature>
<dbReference type="AlphaFoldDB" id="A0A9W4WJ53"/>
<dbReference type="CDD" id="cd00177">
    <property type="entry name" value="START"/>
    <property type="match status" value="2"/>
</dbReference>
<keyword evidence="4" id="KW-1185">Reference proteome</keyword>
<feature type="region of interest" description="Disordered" evidence="1">
    <location>
        <begin position="460"/>
        <end position="496"/>
    </location>
</feature>
<dbReference type="OrthoDB" id="196858at2759"/>
<dbReference type="SUPFAM" id="SSF55961">
    <property type="entry name" value="Bet v1-like"/>
    <property type="match status" value="2"/>
</dbReference>
<dbReference type="EMBL" id="CAMKVN010000234">
    <property type="protein sequence ID" value="CAI2165563.1"/>
    <property type="molecule type" value="Genomic_DNA"/>
</dbReference>
<gene>
    <name evidence="3" type="ORF">FWILDA_LOCUS2134</name>
</gene>
<accession>A0A9W4WJ53</accession>
<dbReference type="InterPro" id="IPR023393">
    <property type="entry name" value="START-like_dom_sf"/>
</dbReference>
<dbReference type="SMART" id="SM00234">
    <property type="entry name" value="START"/>
    <property type="match status" value="1"/>
</dbReference>
<sequence length="1108" mass="123535">MSDPQTEQIEQTEQPGQPGQPDDYFYEESNYNSSGEEEPVLYDPNKLTPQYHIQQAETALQNLKILVNDPGWKKEFHHKNGVMVYNKPGISKGDKLPVFMGEHVIDGFSPQSIFAVIGMRKLWDDWYEEGSLVENLNETTSLTYMVMQALAGSKTRDLSLVEKIECTENGAIYFAATSVETPKVPSIANRIRAQIQLNGWILEPLDYDPPKTKVTYVLQTKINGWVPSILAKTYLSRRPLVLHTIDQYLKKNGSPPLIIGSTPPASSRPSISSNFNFVLNNNHNSDDTEVKTPRRKISFTAISDFGSKILNSTKHHHEISVSTREIQNGSLHHQDNSRSSKSPSSSTTPSSPIQQTSSSTIQSSPFQQESSTTTQSSPIQQDSLITPQSLPIQQDSPTTVQSSPIQQESSTTVQSSPIQQESSTTVQSSPIQQDSSKTEQLSTIQQDSTITAQTLPIQQPSSITAQSSPIQQDSPTTTTANGFSLSQPENSPKPIQHRHTVPIQRALDIFNSHLPLNGWNFNSENKTVKIYAKEHAGKSTPIMRGDSVISGGFTTYDILCVIINLDTRKLWDDRYDEGATYERFSLHEHLTRTAMKGTFPISGRDLSVCGILDCEEDTGTLQFVTTSVVDPLIPESKKHVRSNLNFAGWRLEPHFDAYGNTTSVDVTYIVDIDIKLDSVPSSILKMLSNQIPTTISKIDELMQKSGFPPYILKADTKILTEEFNIKNYQYDLSLLPGSGCVTEFKISKSMYPNGIDVCVLPENCKVELLPTSAETIRVTLPLKVASNTFTITVSKRSKGFQMTYNNGQEIPLAIEIDSDVIPIRKEKPAKSNHNTINDTISNNATFTNNNNFDEAKYNNPVTPASKIDRTAAPETFGKSSEEKINKDPTTSASKSEIISPETFSVPSSQASLKLEPYQRILEEQTKKKIAITQASRDIQIAPNPLGVPPKEVPAVEKLKNEVIENNTVNLQNSDDFTILANSARLNSHQIGLMFASMLLAYYAGKLNEKRGRINQSTVEDEKHKRINQSTVKNEKRERTNQLTVEKENMLKKMTSAYLYSESYEDSYGNVNELNKASKDHTHNSISNLIPIYDHISIQIQKITSKRVK</sequence>
<feature type="domain" description="START" evidence="2">
    <location>
        <begin position="68"/>
        <end position="241"/>
    </location>
</feature>
<feature type="compositionally biased region" description="Low complexity" evidence="1">
    <location>
        <begin position="1"/>
        <end position="34"/>
    </location>
</feature>
<feature type="region of interest" description="Disordered" evidence="1">
    <location>
        <begin position="857"/>
        <end position="896"/>
    </location>
</feature>
<feature type="compositionally biased region" description="Low complexity" evidence="1">
    <location>
        <begin position="339"/>
        <end position="381"/>
    </location>
</feature>
<feature type="region of interest" description="Disordered" evidence="1">
    <location>
        <begin position="1"/>
        <end position="43"/>
    </location>
</feature>
<feature type="compositionally biased region" description="Polar residues" evidence="1">
    <location>
        <begin position="887"/>
        <end position="896"/>
    </location>
</feature>
<protein>
    <submittedName>
        <fullName evidence="3">14587_t:CDS:1</fullName>
    </submittedName>
</protein>
<evidence type="ECO:0000313" key="3">
    <source>
        <dbReference type="EMBL" id="CAI2165563.1"/>
    </source>
</evidence>
<proteinExistence type="predicted"/>
<organism evidence="3 4">
    <name type="scientific">Funneliformis geosporum</name>
    <dbReference type="NCBI Taxonomy" id="1117311"/>
    <lineage>
        <taxon>Eukaryota</taxon>
        <taxon>Fungi</taxon>
        <taxon>Fungi incertae sedis</taxon>
        <taxon>Mucoromycota</taxon>
        <taxon>Glomeromycotina</taxon>
        <taxon>Glomeromycetes</taxon>
        <taxon>Glomerales</taxon>
        <taxon>Glomeraceae</taxon>
        <taxon>Funneliformis</taxon>
    </lineage>
</organism>
<feature type="compositionally biased region" description="Polar residues" evidence="1">
    <location>
        <begin position="460"/>
        <end position="490"/>
    </location>
</feature>
<dbReference type="Gene3D" id="3.30.530.20">
    <property type="match status" value="2"/>
</dbReference>
<dbReference type="PROSITE" id="PS50848">
    <property type="entry name" value="START"/>
    <property type="match status" value="2"/>
</dbReference>
<feature type="compositionally biased region" description="Polar residues" evidence="1">
    <location>
        <begin position="382"/>
        <end position="445"/>
    </location>
</feature>
<reference evidence="3" key="1">
    <citation type="submission" date="2022-08" db="EMBL/GenBank/DDBJ databases">
        <authorList>
            <person name="Kallberg Y."/>
            <person name="Tangrot J."/>
            <person name="Rosling A."/>
        </authorList>
    </citation>
    <scope>NUCLEOTIDE SEQUENCE</scope>
    <source>
        <strain evidence="3">Wild A</strain>
    </source>
</reference>
<dbReference type="Proteomes" id="UP001153678">
    <property type="component" value="Unassembled WGS sequence"/>
</dbReference>
<evidence type="ECO:0000256" key="1">
    <source>
        <dbReference type="SAM" id="MobiDB-lite"/>
    </source>
</evidence>
<dbReference type="GO" id="GO:0008289">
    <property type="term" value="F:lipid binding"/>
    <property type="evidence" value="ECO:0007669"/>
    <property type="project" value="InterPro"/>
</dbReference>
<name>A0A9W4WJ53_9GLOM</name>
<evidence type="ECO:0000259" key="2">
    <source>
        <dbReference type="PROSITE" id="PS50848"/>
    </source>
</evidence>
<comment type="caution">
    <text evidence="3">The sequence shown here is derived from an EMBL/GenBank/DDBJ whole genome shotgun (WGS) entry which is preliminary data.</text>
</comment>
<evidence type="ECO:0000313" key="4">
    <source>
        <dbReference type="Proteomes" id="UP001153678"/>
    </source>
</evidence>